<evidence type="ECO:0000256" key="11">
    <source>
        <dbReference type="SAM" id="SignalP"/>
    </source>
</evidence>
<dbReference type="Proteomes" id="UP000053257">
    <property type="component" value="Unassembled WGS sequence"/>
</dbReference>
<dbReference type="HOGENOM" id="CLU_068820_1_0_1"/>
<dbReference type="PANTHER" id="PTHR12924:SF0">
    <property type="entry name" value="TRANSLOCON-ASSOCIATED PROTEIN SUBUNIT ALPHA"/>
    <property type="match status" value="1"/>
</dbReference>
<evidence type="ECO:0000256" key="10">
    <source>
        <dbReference type="SAM" id="Phobius"/>
    </source>
</evidence>
<evidence type="ECO:0000256" key="2">
    <source>
        <dbReference type="ARBA" id="ARBA00022692"/>
    </source>
</evidence>
<keyword evidence="6 10" id="KW-0472">Membrane</keyword>
<dbReference type="AlphaFoldDB" id="A0A0C3S5B2"/>
<accession>A0A0C3S5B2</accession>
<dbReference type="OrthoDB" id="1926781at2759"/>
<dbReference type="PANTHER" id="PTHR12924">
    <property type="entry name" value="TRANSLOCON-ASSOCIATED PROTEIN, ALPHA SUBUNIT"/>
    <property type="match status" value="1"/>
</dbReference>
<gene>
    <name evidence="12" type="ORF">PHLGIDRAFT_83972</name>
</gene>
<dbReference type="InterPro" id="IPR005595">
    <property type="entry name" value="TRAP_alpha"/>
</dbReference>
<dbReference type="Pfam" id="PF03896">
    <property type="entry name" value="TRAP_alpha"/>
    <property type="match status" value="1"/>
</dbReference>
<evidence type="ECO:0000313" key="12">
    <source>
        <dbReference type="EMBL" id="KIP11166.1"/>
    </source>
</evidence>
<evidence type="ECO:0000256" key="6">
    <source>
        <dbReference type="ARBA" id="ARBA00023136"/>
    </source>
</evidence>
<keyword evidence="13" id="KW-1185">Reference proteome</keyword>
<keyword evidence="5 10" id="KW-1133">Transmembrane helix</keyword>
<comment type="similarity">
    <text evidence="8">Belongs to the IRC22 family.</text>
</comment>
<feature type="transmembrane region" description="Helical" evidence="10">
    <location>
        <begin position="157"/>
        <end position="178"/>
    </location>
</feature>
<evidence type="ECO:0008006" key="14">
    <source>
        <dbReference type="Google" id="ProtNLM"/>
    </source>
</evidence>
<comment type="function">
    <text evidence="7">Is probably involved in a pathway contributing to genomic integrity.</text>
</comment>
<evidence type="ECO:0000256" key="1">
    <source>
        <dbReference type="ARBA" id="ARBA00004115"/>
    </source>
</evidence>
<keyword evidence="2 10" id="KW-0812">Transmembrane</keyword>
<keyword evidence="4" id="KW-0256">Endoplasmic reticulum</keyword>
<sequence>MRFQYLLGYGAVLALCQLVSASPLGNPDEPEVVVFAEFPEDNAFGHVVNGQRNDIFVTVENKSDRNVTLQNIAGSLHHTDTNKLVKNTTASTYKLPLLEGAKLKLPYSFYSEFKPGDLRLNLWVEHETDGEKYRVVAYDSIIKIVEPEGSFFDIKMWITYAIVLGLLGGAGYFSYLTFVPQPKKRKVPTPSAPVGTVTATGAGGYQEEWIPEHHLKKPKARKTKSGAVTSGDETSGAELSAAEGRKRKGKK</sequence>
<dbReference type="GO" id="GO:0005789">
    <property type="term" value="C:endoplasmic reticulum membrane"/>
    <property type="evidence" value="ECO:0007669"/>
    <property type="project" value="UniProtKB-SubCell"/>
</dbReference>
<keyword evidence="3 11" id="KW-0732">Signal</keyword>
<reference evidence="12 13" key="1">
    <citation type="journal article" date="2014" name="PLoS Genet.">
        <title>Analysis of the Phlebiopsis gigantea genome, transcriptome and secretome provides insight into its pioneer colonization strategies of wood.</title>
        <authorList>
            <person name="Hori C."/>
            <person name="Ishida T."/>
            <person name="Igarashi K."/>
            <person name="Samejima M."/>
            <person name="Suzuki H."/>
            <person name="Master E."/>
            <person name="Ferreira P."/>
            <person name="Ruiz-Duenas F.J."/>
            <person name="Held B."/>
            <person name="Canessa P."/>
            <person name="Larrondo L.F."/>
            <person name="Schmoll M."/>
            <person name="Druzhinina I.S."/>
            <person name="Kubicek C.P."/>
            <person name="Gaskell J.A."/>
            <person name="Kersten P."/>
            <person name="St John F."/>
            <person name="Glasner J."/>
            <person name="Sabat G."/>
            <person name="Splinter BonDurant S."/>
            <person name="Syed K."/>
            <person name="Yadav J."/>
            <person name="Mgbeahuruike A.C."/>
            <person name="Kovalchuk A."/>
            <person name="Asiegbu F.O."/>
            <person name="Lackner G."/>
            <person name="Hoffmeister D."/>
            <person name="Rencoret J."/>
            <person name="Gutierrez A."/>
            <person name="Sun H."/>
            <person name="Lindquist E."/>
            <person name="Barry K."/>
            <person name="Riley R."/>
            <person name="Grigoriev I.V."/>
            <person name="Henrissat B."/>
            <person name="Kues U."/>
            <person name="Berka R.M."/>
            <person name="Martinez A.T."/>
            <person name="Covert S.F."/>
            <person name="Blanchette R.A."/>
            <person name="Cullen D."/>
        </authorList>
    </citation>
    <scope>NUCLEOTIDE SEQUENCE [LARGE SCALE GENOMIC DNA]</scope>
    <source>
        <strain evidence="12 13">11061_1 CR5-6</strain>
    </source>
</reference>
<evidence type="ECO:0000256" key="4">
    <source>
        <dbReference type="ARBA" id="ARBA00022824"/>
    </source>
</evidence>
<name>A0A0C3S5B2_PHLG1</name>
<dbReference type="EMBL" id="KN840448">
    <property type="protein sequence ID" value="KIP11166.1"/>
    <property type="molecule type" value="Genomic_DNA"/>
</dbReference>
<feature type="region of interest" description="Disordered" evidence="9">
    <location>
        <begin position="208"/>
        <end position="251"/>
    </location>
</feature>
<organism evidence="12 13">
    <name type="scientific">Phlebiopsis gigantea (strain 11061_1 CR5-6)</name>
    <name type="common">White-rot fungus</name>
    <name type="synonym">Peniophora gigantea</name>
    <dbReference type="NCBI Taxonomy" id="745531"/>
    <lineage>
        <taxon>Eukaryota</taxon>
        <taxon>Fungi</taxon>
        <taxon>Dikarya</taxon>
        <taxon>Basidiomycota</taxon>
        <taxon>Agaricomycotina</taxon>
        <taxon>Agaricomycetes</taxon>
        <taxon>Polyporales</taxon>
        <taxon>Phanerochaetaceae</taxon>
        <taxon>Phlebiopsis</taxon>
    </lineage>
</organism>
<evidence type="ECO:0000256" key="9">
    <source>
        <dbReference type="SAM" id="MobiDB-lite"/>
    </source>
</evidence>
<evidence type="ECO:0000313" key="13">
    <source>
        <dbReference type="Proteomes" id="UP000053257"/>
    </source>
</evidence>
<evidence type="ECO:0000256" key="3">
    <source>
        <dbReference type="ARBA" id="ARBA00022729"/>
    </source>
</evidence>
<feature type="signal peptide" evidence="11">
    <location>
        <begin position="1"/>
        <end position="21"/>
    </location>
</feature>
<evidence type="ECO:0000256" key="7">
    <source>
        <dbReference type="ARBA" id="ARBA00037565"/>
    </source>
</evidence>
<protein>
    <recommendedName>
        <fullName evidence="14">Translocon-associated protein subunit alpha</fullName>
    </recommendedName>
</protein>
<comment type="subcellular location">
    <subcellularLocation>
        <location evidence="1">Endoplasmic reticulum membrane</location>
        <topology evidence="1">Single-pass type I membrane protein</topology>
    </subcellularLocation>
</comment>
<evidence type="ECO:0000256" key="5">
    <source>
        <dbReference type="ARBA" id="ARBA00022989"/>
    </source>
</evidence>
<feature type="compositionally biased region" description="Basic residues" evidence="9">
    <location>
        <begin position="214"/>
        <end position="224"/>
    </location>
</feature>
<feature type="chain" id="PRO_5002169621" description="Translocon-associated protein subunit alpha" evidence="11">
    <location>
        <begin position="22"/>
        <end position="251"/>
    </location>
</feature>
<proteinExistence type="inferred from homology"/>
<evidence type="ECO:0000256" key="8">
    <source>
        <dbReference type="ARBA" id="ARBA00038311"/>
    </source>
</evidence>